<dbReference type="PROSITE" id="PS50837">
    <property type="entry name" value="NACHT"/>
    <property type="match status" value="1"/>
</dbReference>
<accession>A0A9P8KXZ8</accession>
<dbReference type="Pfam" id="PF17100">
    <property type="entry name" value="NACHT_N"/>
    <property type="match status" value="1"/>
</dbReference>
<evidence type="ECO:0000313" key="6">
    <source>
        <dbReference type="EMBL" id="KAH0531339.1"/>
    </source>
</evidence>
<keyword evidence="2 3" id="KW-0040">ANK repeat</keyword>
<evidence type="ECO:0000313" key="7">
    <source>
        <dbReference type="Proteomes" id="UP000826573"/>
    </source>
</evidence>
<feature type="region of interest" description="Disordered" evidence="4">
    <location>
        <begin position="36"/>
        <end position="61"/>
    </location>
</feature>
<dbReference type="PROSITE" id="PS50297">
    <property type="entry name" value="ANK_REP_REGION"/>
    <property type="match status" value="3"/>
</dbReference>
<evidence type="ECO:0000256" key="2">
    <source>
        <dbReference type="ARBA" id="ARBA00023043"/>
    </source>
</evidence>
<dbReference type="PANTHER" id="PTHR24198:SF165">
    <property type="entry name" value="ANKYRIN REPEAT-CONTAINING PROTEIN-RELATED"/>
    <property type="match status" value="1"/>
</dbReference>
<proteinExistence type="predicted"/>
<feature type="domain" description="NACHT" evidence="5">
    <location>
        <begin position="378"/>
        <end position="524"/>
    </location>
</feature>
<feature type="repeat" description="ANK" evidence="3">
    <location>
        <begin position="912"/>
        <end position="944"/>
    </location>
</feature>
<dbReference type="EMBL" id="JAIMJC010000001">
    <property type="protein sequence ID" value="KAH0531339.1"/>
    <property type="molecule type" value="Genomic_DNA"/>
</dbReference>
<dbReference type="Gene3D" id="1.25.40.20">
    <property type="entry name" value="Ankyrin repeat-containing domain"/>
    <property type="match status" value="3"/>
</dbReference>
<dbReference type="Pfam" id="PF12796">
    <property type="entry name" value="Ank_2"/>
    <property type="match status" value="4"/>
</dbReference>
<dbReference type="PANTHER" id="PTHR24198">
    <property type="entry name" value="ANKYRIN REPEAT AND PROTEIN KINASE DOMAIN-CONTAINING PROTEIN"/>
    <property type="match status" value="1"/>
</dbReference>
<reference evidence="6 7" key="1">
    <citation type="submission" date="2021-08" db="EMBL/GenBank/DDBJ databases">
        <title>The highly contiguous genome resource for Trichoderma semiorbis FJ059, a fungal antagonistic to plant pathogens.</title>
        <authorList>
            <person name="Liu T."/>
        </authorList>
    </citation>
    <scope>NUCLEOTIDE SEQUENCE [LARGE SCALE GENOMIC DNA]</scope>
    <source>
        <strain evidence="6 7">FJ059</strain>
    </source>
</reference>
<evidence type="ECO:0000259" key="5">
    <source>
        <dbReference type="PROSITE" id="PS50837"/>
    </source>
</evidence>
<comment type="caution">
    <text evidence="6">The sequence shown here is derived from an EMBL/GenBank/DDBJ whole genome shotgun (WGS) entry which is preliminary data.</text>
</comment>
<evidence type="ECO:0000256" key="4">
    <source>
        <dbReference type="SAM" id="MobiDB-lite"/>
    </source>
</evidence>
<dbReference type="Gene3D" id="3.40.50.300">
    <property type="entry name" value="P-loop containing nucleotide triphosphate hydrolases"/>
    <property type="match status" value="1"/>
</dbReference>
<dbReference type="SMART" id="SM00248">
    <property type="entry name" value="ANK"/>
    <property type="match status" value="14"/>
</dbReference>
<dbReference type="InterPro" id="IPR031359">
    <property type="entry name" value="NACHT_N"/>
</dbReference>
<dbReference type="SUPFAM" id="SSF48403">
    <property type="entry name" value="Ankyrin repeat"/>
    <property type="match status" value="2"/>
</dbReference>
<feature type="repeat" description="ANK" evidence="3">
    <location>
        <begin position="977"/>
        <end position="1009"/>
    </location>
</feature>
<dbReference type="Pfam" id="PF00023">
    <property type="entry name" value="Ank"/>
    <property type="match status" value="1"/>
</dbReference>
<dbReference type="InterPro" id="IPR036770">
    <property type="entry name" value="Ankyrin_rpt-contain_sf"/>
</dbReference>
<organism evidence="6 7">
    <name type="scientific">Trichoderma semiorbis</name>
    <dbReference type="NCBI Taxonomy" id="1491008"/>
    <lineage>
        <taxon>Eukaryota</taxon>
        <taxon>Fungi</taxon>
        <taxon>Dikarya</taxon>
        <taxon>Ascomycota</taxon>
        <taxon>Pezizomycotina</taxon>
        <taxon>Sordariomycetes</taxon>
        <taxon>Hypocreomycetidae</taxon>
        <taxon>Hypocreales</taxon>
        <taxon>Hypocreaceae</taxon>
        <taxon>Trichoderma</taxon>
    </lineage>
</organism>
<dbReference type="InterPro" id="IPR007111">
    <property type="entry name" value="NACHT_NTPase"/>
</dbReference>
<feature type="repeat" description="ANK" evidence="3">
    <location>
        <begin position="1460"/>
        <end position="1489"/>
    </location>
</feature>
<dbReference type="PROSITE" id="PS50088">
    <property type="entry name" value="ANK_REPEAT"/>
    <property type="match status" value="5"/>
</dbReference>
<sequence>MGRRDWLKERFSRAFGSGSGNRAATTDSNGHQLLRQQVGSGGRNNPPYGVNGLDKSPENSTGRLIKDRTILDLWDIAYEKLREEDAKLIEDYEAKLKGSVTAGIAQTLNLRQNRREWMQAILTSKMDEVNKDKSKLESGNFKTQAKETIQLVLNIVNSAKDYIGNAASANPYTSIAWTGVSFFLPLLMNMTAEQTSLLKGLEYITSLIIKSRMREELYVECYEKGRYDHERFRQSHTQYKTALEKLYIYILKFQATACCHYSKSSALRHALDAVKWKDWAPLVDEIREQDRNFAAVEELWRDIQRYEKHLTKINTFSEMNAKLSVLADREFADLLKWLCDVDPSPMYNTGLDRREAGTCEWLIKNSKEFKTWETTDGSLLWLHGKAGSGKSVLSSSVIKHLRDQYVSEPSTVVSYFYFSFSDPEKQKVDVMLASLTKQICSRQTKRSQLMERLGQYKMQGERPDTETLEAMLIASSSEFNSLYIVIDALDECPLLNEQRGKLLKSLRRILATAPNKFHFFLTSRKEPDIDDKLRPILSSTDKNEIDLLALQQTINKDICLYIDSQLSGDEYKSWPKSIKDEARESLVEKADCMFQYVQLQLEALRILSSESDVREALRNLPTGLDATYNRVLESIPPNFQERVIHSLKWLAFSRRVLYIEELAEIFTIRPHKDIPFNETERPFHPTDILKYLSSLIIVQEDSSSAHTKVSIPFETQFTTQIRLVHFSLKEYLISTRIAQGATLAFSFTEVNAQLSIVQSCLAYLQHLNNWTSRTGEYISKYTANDLYALAKYAAAYWMAHLEEIPRVQWSPDIEREAASALAVHSQRLFTSIELGDYSLSSKDYILKPYSYTAQRGHPELTKMLIYQKSGTNKYVTREELDEGLQQMAHEGNTDMMQVFLEAGADVNAQCGEWGSALQAAATLGQLNALEFLVSNGANVISSSTNSECLLTCIPSRATDCLCFLLDNGADIHMQDRRFGTALHKAIMHGEDEKFNLLLERGANIHTLANHVTPLQAACEEQSGISFEAKPKQIALYVERLLQSGADPNLRDGDNATALQLACDNRALFPNRQVAMEIVQLLDNNGIVKRGTVVQDFVVKEDDIEEFFFTSRSSDREWTKTRPILKSAVEVVNMLLKNGARIDDPLTLHMASISRDKERILWLLDQGLDVNAKSNTRGTPLHAVLTYIISEGSVVQLSTSDFSKRKSISEGTVPIVQLLVSKGAQVNHGGGEYGTALQAACHNGALDVEIVRCLLQQEANVNAEGGKHGTALIAACESYQDVELVRLLLEHSADVNAEGGRYGTALAAACNSGKSNLVRLLIEYGANIHHRDYAAWSAAAQRNLRWDNGIETLKILLHEVKDINHVRGGLTAALNSTLELWNINSKEQEQIWHEKFSWLLEHGADVNAKGGKYGFALQTACAKDSKSLYVGNFNAASGATKFLLEQFPNINVNAQGGVFGSALQAAAFSGQTESVRLLLDRGADVNPRGGKCGSALNAAIFRGYWDIVEILLQKGATPDYHLSQEPDEEWLQRVREEWPQDVEESWQKDKRKADWRSAVARYRKFWEVESGSVVGTK</sequence>
<dbReference type="InterPro" id="IPR002110">
    <property type="entry name" value="Ankyrin_rpt"/>
</dbReference>
<dbReference type="Proteomes" id="UP000826573">
    <property type="component" value="Unassembled WGS sequence"/>
</dbReference>
<dbReference type="Pfam" id="PF24883">
    <property type="entry name" value="NPHP3_N"/>
    <property type="match status" value="1"/>
</dbReference>
<name>A0A9P8KXZ8_9HYPO</name>
<feature type="repeat" description="ANK" evidence="3">
    <location>
        <begin position="1300"/>
        <end position="1332"/>
    </location>
</feature>
<keyword evidence="1" id="KW-0677">Repeat</keyword>
<evidence type="ECO:0000256" key="1">
    <source>
        <dbReference type="ARBA" id="ARBA00022737"/>
    </source>
</evidence>
<dbReference type="SUPFAM" id="SSF52540">
    <property type="entry name" value="P-loop containing nucleoside triphosphate hydrolases"/>
    <property type="match status" value="1"/>
</dbReference>
<keyword evidence="7" id="KW-1185">Reference proteome</keyword>
<dbReference type="InterPro" id="IPR027417">
    <property type="entry name" value="P-loop_NTPase"/>
</dbReference>
<gene>
    <name evidence="6" type="ORF">TsFJ059_000184</name>
</gene>
<feature type="repeat" description="ANK" evidence="3">
    <location>
        <begin position="1142"/>
        <end position="1174"/>
    </location>
</feature>
<dbReference type="InterPro" id="IPR056884">
    <property type="entry name" value="NPHP3-like_N"/>
</dbReference>
<evidence type="ECO:0000256" key="3">
    <source>
        <dbReference type="PROSITE-ProRule" id="PRU00023"/>
    </source>
</evidence>
<protein>
    <recommendedName>
        <fullName evidence="5">NACHT domain-containing protein</fullName>
    </recommendedName>
</protein>